<dbReference type="GO" id="GO:0003911">
    <property type="term" value="F:DNA ligase (NAD+) activity"/>
    <property type="evidence" value="ECO:0007669"/>
    <property type="project" value="UniProtKB-EC"/>
</dbReference>
<dbReference type="InterPro" id="IPR004150">
    <property type="entry name" value="NAD_DNA_ligase_OB"/>
</dbReference>
<dbReference type="FunFam" id="1.10.150.20:FF:000006">
    <property type="entry name" value="DNA ligase"/>
    <property type="match status" value="1"/>
</dbReference>
<evidence type="ECO:0000259" key="12">
    <source>
        <dbReference type="PROSITE" id="PS50172"/>
    </source>
</evidence>
<keyword evidence="9" id="KW-0520">NAD</keyword>
<dbReference type="FunFam" id="2.40.50.140:FF:000012">
    <property type="entry name" value="DNA ligase"/>
    <property type="match status" value="1"/>
</dbReference>
<dbReference type="PROSITE" id="PS50172">
    <property type="entry name" value="BRCT"/>
    <property type="match status" value="1"/>
</dbReference>
<evidence type="ECO:0000256" key="3">
    <source>
        <dbReference type="ARBA" id="ARBA00022598"/>
    </source>
</evidence>
<evidence type="ECO:0000313" key="14">
    <source>
        <dbReference type="EMBL" id="CAB4996569.1"/>
    </source>
</evidence>
<dbReference type="SMART" id="SM00292">
    <property type="entry name" value="BRCT"/>
    <property type="match status" value="1"/>
</dbReference>
<name>A0A6J6PBC8_9ZZZZ</name>
<dbReference type="Gene3D" id="1.10.150.20">
    <property type="entry name" value="5' to 3' exonuclease, C-terminal subdomain"/>
    <property type="match status" value="2"/>
</dbReference>
<dbReference type="EMBL" id="CAEZXZ010000009">
    <property type="protein sequence ID" value="CAB4693664.1"/>
    <property type="molecule type" value="Genomic_DNA"/>
</dbReference>
<reference evidence="13" key="1">
    <citation type="submission" date="2020-05" db="EMBL/GenBank/DDBJ databases">
        <authorList>
            <person name="Chiriac C."/>
            <person name="Salcher M."/>
            <person name="Ghai R."/>
            <person name="Kavagutti S V."/>
        </authorList>
    </citation>
    <scope>NUCLEOTIDE SEQUENCE</scope>
</reference>
<evidence type="ECO:0000256" key="8">
    <source>
        <dbReference type="ARBA" id="ARBA00022842"/>
    </source>
</evidence>
<dbReference type="GO" id="GO:0006260">
    <property type="term" value="P:DNA replication"/>
    <property type="evidence" value="ECO:0007669"/>
    <property type="project" value="UniProtKB-KW"/>
</dbReference>
<feature type="domain" description="BRCT" evidence="12">
    <location>
        <begin position="645"/>
        <end position="712"/>
    </location>
</feature>
<dbReference type="PROSITE" id="PS01056">
    <property type="entry name" value="DNA_LIGASE_N2"/>
    <property type="match status" value="1"/>
</dbReference>
<dbReference type="InterPro" id="IPR041663">
    <property type="entry name" value="DisA/LigA_HHH"/>
</dbReference>
<dbReference type="Pfam" id="PF03120">
    <property type="entry name" value="OB_DNA_ligase"/>
    <property type="match status" value="1"/>
</dbReference>
<dbReference type="AlphaFoldDB" id="A0A6J6PBC8"/>
<dbReference type="GO" id="GO:0046872">
    <property type="term" value="F:metal ion binding"/>
    <property type="evidence" value="ECO:0007669"/>
    <property type="project" value="UniProtKB-KW"/>
</dbReference>
<keyword evidence="10" id="KW-0234">DNA repair</keyword>
<dbReference type="PANTHER" id="PTHR23389">
    <property type="entry name" value="CHROMOSOME TRANSMISSION FIDELITY FACTOR 18"/>
    <property type="match status" value="1"/>
</dbReference>
<dbReference type="NCBIfam" id="TIGR00575">
    <property type="entry name" value="dnlj"/>
    <property type="match status" value="1"/>
</dbReference>
<dbReference type="InterPro" id="IPR018239">
    <property type="entry name" value="DNA_ligase_AS"/>
</dbReference>
<dbReference type="EC" id="6.5.1.2" evidence="2"/>
<comment type="cofactor">
    <cofactor evidence="1">
        <name>Mg(2+)</name>
        <dbReference type="ChEBI" id="CHEBI:18420"/>
    </cofactor>
</comment>
<evidence type="ECO:0000256" key="6">
    <source>
        <dbReference type="ARBA" id="ARBA00022763"/>
    </source>
</evidence>
<dbReference type="GO" id="GO:0006281">
    <property type="term" value="P:DNA repair"/>
    <property type="evidence" value="ECO:0007669"/>
    <property type="project" value="UniProtKB-KW"/>
</dbReference>
<gene>
    <name evidence="13" type="ORF">UFOPK2625_00124</name>
    <name evidence="14" type="ORF">UFOPK4043_00234</name>
</gene>
<dbReference type="Gene3D" id="3.30.470.30">
    <property type="entry name" value="DNA ligase/mRNA capping enzyme"/>
    <property type="match status" value="1"/>
</dbReference>
<comment type="catalytic activity">
    <reaction evidence="11">
        <text>NAD(+) + (deoxyribonucleotide)n-3'-hydroxyl + 5'-phospho-(deoxyribonucleotide)m = (deoxyribonucleotide)n+m + AMP + beta-nicotinamide D-nucleotide.</text>
        <dbReference type="EC" id="6.5.1.2"/>
    </reaction>
</comment>
<dbReference type="InterPro" id="IPR001679">
    <property type="entry name" value="DNA_ligase"/>
</dbReference>
<dbReference type="Pfam" id="PF00533">
    <property type="entry name" value="BRCT"/>
    <property type="match status" value="1"/>
</dbReference>
<dbReference type="HAMAP" id="MF_01588">
    <property type="entry name" value="DNA_ligase_A"/>
    <property type="match status" value="1"/>
</dbReference>
<dbReference type="Gene3D" id="1.10.287.610">
    <property type="entry name" value="Helix hairpin bin"/>
    <property type="match status" value="1"/>
</dbReference>
<dbReference type="SUPFAM" id="SSF47781">
    <property type="entry name" value="RuvA domain 2-like"/>
    <property type="match status" value="1"/>
</dbReference>
<dbReference type="CDD" id="cd00114">
    <property type="entry name" value="LIGANc"/>
    <property type="match status" value="1"/>
</dbReference>
<dbReference type="GO" id="GO:0005829">
    <property type="term" value="C:cytosol"/>
    <property type="evidence" value="ECO:0007669"/>
    <property type="project" value="TreeGrafter"/>
</dbReference>
<proteinExistence type="inferred from homology"/>
<evidence type="ECO:0000256" key="7">
    <source>
        <dbReference type="ARBA" id="ARBA00022833"/>
    </source>
</evidence>
<evidence type="ECO:0000256" key="1">
    <source>
        <dbReference type="ARBA" id="ARBA00001946"/>
    </source>
</evidence>
<accession>A0A6J6PBC8</accession>
<dbReference type="InterPro" id="IPR010994">
    <property type="entry name" value="RuvA_2-like"/>
</dbReference>
<dbReference type="CDD" id="cd17748">
    <property type="entry name" value="BRCT_DNA_ligase_like"/>
    <property type="match status" value="1"/>
</dbReference>
<dbReference type="Gene3D" id="3.40.50.10190">
    <property type="entry name" value="BRCT domain"/>
    <property type="match status" value="1"/>
</dbReference>
<dbReference type="InterPro" id="IPR004149">
    <property type="entry name" value="Znf_DNAligase_C4"/>
</dbReference>
<organism evidence="13">
    <name type="scientific">freshwater metagenome</name>
    <dbReference type="NCBI Taxonomy" id="449393"/>
    <lineage>
        <taxon>unclassified sequences</taxon>
        <taxon>metagenomes</taxon>
        <taxon>ecological metagenomes</taxon>
    </lineage>
</organism>
<dbReference type="InterPro" id="IPR013839">
    <property type="entry name" value="DNAligase_adenylation"/>
</dbReference>
<dbReference type="SUPFAM" id="SSF56091">
    <property type="entry name" value="DNA ligase/mRNA capping enzyme, catalytic domain"/>
    <property type="match status" value="2"/>
</dbReference>
<dbReference type="Pfam" id="PF12826">
    <property type="entry name" value="HHH_2"/>
    <property type="match status" value="1"/>
</dbReference>
<dbReference type="SUPFAM" id="SSF50249">
    <property type="entry name" value="Nucleic acid-binding proteins"/>
    <property type="match status" value="1"/>
</dbReference>
<evidence type="ECO:0000256" key="2">
    <source>
        <dbReference type="ARBA" id="ARBA00012722"/>
    </source>
</evidence>
<evidence type="ECO:0000256" key="5">
    <source>
        <dbReference type="ARBA" id="ARBA00022723"/>
    </source>
</evidence>
<dbReference type="PROSITE" id="PS01055">
    <property type="entry name" value="DNA_LIGASE_N1"/>
    <property type="match status" value="1"/>
</dbReference>
<dbReference type="InterPro" id="IPR012340">
    <property type="entry name" value="NA-bd_OB-fold"/>
</dbReference>
<dbReference type="NCBIfam" id="NF005932">
    <property type="entry name" value="PRK07956.1"/>
    <property type="match status" value="1"/>
</dbReference>
<dbReference type="EMBL" id="CAFBPA010000020">
    <property type="protein sequence ID" value="CAB4996569.1"/>
    <property type="molecule type" value="Genomic_DNA"/>
</dbReference>
<keyword evidence="5" id="KW-0479">Metal-binding</keyword>
<keyword evidence="8" id="KW-0460">Magnesium</keyword>
<dbReference type="InterPro" id="IPR033136">
    <property type="entry name" value="DNA_ligase_CS"/>
</dbReference>
<dbReference type="Pfam" id="PF03119">
    <property type="entry name" value="DNA_ligase_ZBD"/>
    <property type="match status" value="1"/>
</dbReference>
<dbReference type="Gene3D" id="6.20.10.30">
    <property type="match status" value="1"/>
</dbReference>
<evidence type="ECO:0000256" key="10">
    <source>
        <dbReference type="ARBA" id="ARBA00023204"/>
    </source>
</evidence>
<keyword evidence="7" id="KW-0862">Zinc</keyword>
<evidence type="ECO:0000256" key="9">
    <source>
        <dbReference type="ARBA" id="ARBA00023027"/>
    </source>
</evidence>
<dbReference type="PANTHER" id="PTHR23389:SF9">
    <property type="entry name" value="DNA LIGASE"/>
    <property type="match status" value="1"/>
</dbReference>
<dbReference type="InterPro" id="IPR001357">
    <property type="entry name" value="BRCT_dom"/>
</dbReference>
<evidence type="ECO:0000313" key="13">
    <source>
        <dbReference type="EMBL" id="CAB4693664.1"/>
    </source>
</evidence>
<dbReference type="InterPro" id="IPR036420">
    <property type="entry name" value="BRCT_dom_sf"/>
</dbReference>
<keyword evidence="6" id="KW-0227">DNA damage</keyword>
<dbReference type="InterPro" id="IPR013840">
    <property type="entry name" value="DNAligase_N"/>
</dbReference>
<protein>
    <recommendedName>
        <fullName evidence="2">DNA ligase (NAD(+))</fullName>
        <ecNumber evidence="2">6.5.1.2</ecNumber>
    </recommendedName>
</protein>
<dbReference type="SMART" id="SM00532">
    <property type="entry name" value="LIGANc"/>
    <property type="match status" value="1"/>
</dbReference>
<dbReference type="Pfam" id="PF01653">
    <property type="entry name" value="DNA_ligase_aden"/>
    <property type="match status" value="2"/>
</dbReference>
<dbReference type="Gene3D" id="2.40.50.140">
    <property type="entry name" value="Nucleic acid-binding proteins"/>
    <property type="match status" value="1"/>
</dbReference>
<evidence type="ECO:0000256" key="4">
    <source>
        <dbReference type="ARBA" id="ARBA00022705"/>
    </source>
</evidence>
<keyword evidence="4" id="KW-0235">DNA replication</keyword>
<dbReference type="PIRSF" id="PIRSF001604">
    <property type="entry name" value="LigA"/>
    <property type="match status" value="1"/>
</dbReference>
<keyword evidence="3" id="KW-0436">Ligase</keyword>
<dbReference type="SUPFAM" id="SSF52113">
    <property type="entry name" value="BRCT domain"/>
    <property type="match status" value="1"/>
</dbReference>
<sequence length="734" mass="79349">MAGNRKTASVPPAKQQRWIELADAINQARTAYYQRDKPTLSDAEYDSFFHELLLLERDWPQLQSGDSPSLSVGGSRSEMFNPVEHLHRMYSLDNVFSVDELDAWLARVERGIDQVPEYLCELKIDGLAVDAIYVEGRLKSLATRGDGRVGEDVTYNAAFIPAVPAFLTKPKGAAIPRLLEVRGEIFLPVATFQQLNEEQLAQGLSPFANPRNAAAGTLRQRIDRREDELRLAEQSQTPGGRGALKITRLRSELELSISRLNGLGLTVHGIGQVDGFSITRQSQGYDFLAALGLPVSKLARVENSLSAVRSFIKYFGEHRHDVEHEIDGVVIKVDDLALQAKLGETARAPRWAIAYKYPPEVVSTRLIDIQVNVGRTGRVTPFAIMEPVKVSGSSVAMATLHNAFEVERKGVLIGDMVYLRKAGDVIPEILGPVVEARTGSERPFVMPTLCPACGSTLGPAKEGDKDYRCPNARGCPAQLRERLSHVASRGALDIEGLGEKAAYALLDCALLSDEGDLFLITQADLLKCEFFRREPAKGEDGPQLTENAKSMWAQVQLAKSRPLWRVLVALSIRHVGPTAAQSLARVFGHLDSISSASISELAEVDGVGETIAVAVHEWFSEPWHQQVVSKWRAGGVQFADEGGESTSDEFAGLVVVITGSLAGYTRDSAAAAVTSRGGKVSGSVSSKTSVLVAGESAGSKFDKAVALGVPVIGAAGFEVMLTDGLEAALTTITQ</sequence>
<evidence type="ECO:0000256" key="11">
    <source>
        <dbReference type="ARBA" id="ARBA00034005"/>
    </source>
</evidence>